<name>A0A345DMU9_9MOLU</name>
<accession>A0A345DMU9</accession>
<keyword evidence="3 5" id="KW-0687">Ribonucleoprotein</keyword>
<evidence type="ECO:0000256" key="4">
    <source>
        <dbReference type="ARBA" id="ARBA00035175"/>
    </source>
</evidence>
<feature type="region of interest" description="Disordered" evidence="6">
    <location>
        <begin position="15"/>
        <end position="35"/>
    </location>
</feature>
<dbReference type="AlphaFoldDB" id="A0A345DMU9"/>
<dbReference type="InterPro" id="IPR001684">
    <property type="entry name" value="Ribosomal_bL27"/>
</dbReference>
<evidence type="ECO:0000256" key="1">
    <source>
        <dbReference type="ARBA" id="ARBA00010797"/>
    </source>
</evidence>
<dbReference type="HAMAP" id="MF_00539">
    <property type="entry name" value="Ribosomal_bL27"/>
    <property type="match status" value="1"/>
</dbReference>
<evidence type="ECO:0000256" key="2">
    <source>
        <dbReference type="ARBA" id="ARBA00022980"/>
    </source>
</evidence>
<sequence>MMKFALGLQLFASKKGVGSTKNGRDSHSKRLGAKRADGQTIRAGSIIYRQRGTKVHPGVNVGRGGDDTLFALIDGIVKFEKFGRNKTKASVYQKQFK</sequence>
<keyword evidence="8" id="KW-1185">Reference proteome</keyword>
<proteinExistence type="inferred from homology"/>
<dbReference type="NCBIfam" id="TIGR00062">
    <property type="entry name" value="L27"/>
    <property type="match status" value="1"/>
</dbReference>
<dbReference type="PANTHER" id="PTHR15893:SF0">
    <property type="entry name" value="LARGE RIBOSOMAL SUBUNIT PROTEIN BL27M"/>
    <property type="match status" value="1"/>
</dbReference>
<gene>
    <name evidence="5" type="primary">rpmA</name>
    <name evidence="7" type="ORF">SDAV_00543</name>
</gene>
<dbReference type="InterPro" id="IPR018261">
    <property type="entry name" value="Ribosomal_bL27_CS"/>
</dbReference>
<dbReference type="GO" id="GO:0006412">
    <property type="term" value="P:translation"/>
    <property type="evidence" value="ECO:0007669"/>
    <property type="project" value="UniProtKB-UniRule"/>
</dbReference>
<reference evidence="8" key="1">
    <citation type="submission" date="2018-07" db="EMBL/GenBank/DDBJ databases">
        <title>Complete Genome Sequence of Spiroplasma phoeniceum.</title>
        <authorList>
            <person name="Davis R.E."/>
            <person name="Shao J.Y."/>
            <person name="Zhao Y."/>
            <person name="Silver A."/>
            <person name="Stump z."/>
            <person name="Gasparich G."/>
        </authorList>
    </citation>
    <scope>NUCLEOTIDE SEQUENCE [LARGE SCALE GENOMIC DNA]</scope>
    <source>
        <strain evidence="8">P40</strain>
    </source>
</reference>
<comment type="similarity">
    <text evidence="1 5">Belongs to the bacterial ribosomal protein bL27 family.</text>
</comment>
<evidence type="ECO:0000256" key="6">
    <source>
        <dbReference type="SAM" id="MobiDB-lite"/>
    </source>
</evidence>
<evidence type="ECO:0000313" key="8">
    <source>
        <dbReference type="Proteomes" id="UP000253689"/>
    </source>
</evidence>
<organism evidence="7 8">
    <name type="scientific">Spiroplasma phoeniceum P40</name>
    <dbReference type="NCBI Taxonomy" id="1276259"/>
    <lineage>
        <taxon>Bacteria</taxon>
        <taxon>Bacillati</taxon>
        <taxon>Mycoplasmatota</taxon>
        <taxon>Mollicutes</taxon>
        <taxon>Entomoplasmatales</taxon>
        <taxon>Spiroplasmataceae</taxon>
        <taxon>Spiroplasma</taxon>
    </lineage>
</organism>
<dbReference type="PRINTS" id="PR00063">
    <property type="entry name" value="RIBOSOMALL27"/>
</dbReference>
<dbReference type="Gene3D" id="2.40.50.100">
    <property type="match status" value="1"/>
</dbReference>
<dbReference type="GO" id="GO:0022625">
    <property type="term" value="C:cytosolic large ribosomal subunit"/>
    <property type="evidence" value="ECO:0007669"/>
    <property type="project" value="TreeGrafter"/>
</dbReference>
<dbReference type="EMBL" id="CP031088">
    <property type="protein sequence ID" value="AXF95537.1"/>
    <property type="molecule type" value="Genomic_DNA"/>
</dbReference>
<dbReference type="Proteomes" id="UP000253689">
    <property type="component" value="Chromosome"/>
</dbReference>
<dbReference type="Pfam" id="PF01016">
    <property type="entry name" value="Ribosomal_L27"/>
    <property type="match status" value="1"/>
</dbReference>
<evidence type="ECO:0000256" key="5">
    <source>
        <dbReference type="HAMAP-Rule" id="MF_00539"/>
    </source>
</evidence>
<dbReference type="GO" id="GO:0003735">
    <property type="term" value="F:structural constituent of ribosome"/>
    <property type="evidence" value="ECO:0007669"/>
    <property type="project" value="InterPro"/>
</dbReference>
<dbReference type="PROSITE" id="PS00831">
    <property type="entry name" value="RIBOSOMAL_L27"/>
    <property type="match status" value="1"/>
</dbReference>
<keyword evidence="2 5" id="KW-0689">Ribosomal protein</keyword>
<evidence type="ECO:0000256" key="3">
    <source>
        <dbReference type="ARBA" id="ARBA00023274"/>
    </source>
</evidence>
<dbReference type="FunFam" id="2.40.50.100:FF:000004">
    <property type="entry name" value="50S ribosomal protein L27"/>
    <property type="match status" value="1"/>
</dbReference>
<evidence type="ECO:0000313" key="7">
    <source>
        <dbReference type="EMBL" id="AXF95537.1"/>
    </source>
</evidence>
<dbReference type="PANTHER" id="PTHR15893">
    <property type="entry name" value="RIBOSOMAL PROTEIN L27"/>
    <property type="match status" value="1"/>
</dbReference>
<dbReference type="KEGG" id="sphh:SDAV_00543"/>
<dbReference type="SUPFAM" id="SSF110324">
    <property type="entry name" value="Ribosomal L27 protein-like"/>
    <property type="match status" value="1"/>
</dbReference>
<protein>
    <recommendedName>
        <fullName evidence="4 5">Large ribosomal subunit protein bL27</fullName>
    </recommendedName>
</protein>